<feature type="binding site" evidence="3">
    <location>
        <position position="201"/>
    </location>
    <ligand>
        <name>a divalent metal cation</name>
        <dbReference type="ChEBI" id="CHEBI:60240"/>
    </ligand>
</feature>
<feature type="binding site" evidence="3">
    <location>
        <position position="261"/>
    </location>
    <ligand>
        <name>a divalent metal cation</name>
        <dbReference type="ChEBI" id="CHEBI:60240"/>
    </ligand>
</feature>
<dbReference type="SUPFAM" id="SSF63829">
    <property type="entry name" value="Calcium-dependent phosphotriesterase"/>
    <property type="match status" value="1"/>
</dbReference>
<dbReference type="AlphaFoldDB" id="A0A6C2UG72"/>
<comment type="cofactor">
    <cofactor evidence="3">
        <name>Zn(2+)</name>
        <dbReference type="ChEBI" id="CHEBI:29105"/>
    </cofactor>
    <text evidence="3">Binds 1 divalent metal cation per subunit.</text>
</comment>
<feature type="domain" description="SMP-30/Gluconolactonase/LRE-like region" evidence="4">
    <location>
        <begin position="48"/>
        <end position="318"/>
    </location>
</feature>
<protein>
    <submittedName>
        <fullName evidence="5">Gluconolactonase</fullName>
    </submittedName>
</protein>
<keyword evidence="3" id="KW-0479">Metal-binding</keyword>
<dbReference type="GO" id="GO:0016787">
    <property type="term" value="F:hydrolase activity"/>
    <property type="evidence" value="ECO:0007669"/>
    <property type="project" value="UniProtKB-KW"/>
</dbReference>
<evidence type="ECO:0000256" key="1">
    <source>
        <dbReference type="ARBA" id="ARBA00022801"/>
    </source>
</evidence>
<reference evidence="5 6" key="1">
    <citation type="submission" date="2019-04" db="EMBL/GenBank/DDBJ databases">
        <authorList>
            <person name="Van Vliet M D."/>
        </authorList>
    </citation>
    <scope>NUCLEOTIDE SEQUENCE [LARGE SCALE GENOMIC DNA]</scope>
    <source>
        <strain evidence="5 6">F21</strain>
    </source>
</reference>
<evidence type="ECO:0000313" key="6">
    <source>
        <dbReference type="Proteomes" id="UP000346198"/>
    </source>
</evidence>
<name>A0A6C2UG72_9BACT</name>
<dbReference type="RefSeq" id="WP_136060629.1">
    <property type="nucleotide sequence ID" value="NZ_CAAHFH010000001.1"/>
</dbReference>
<keyword evidence="6" id="KW-1185">Reference proteome</keyword>
<dbReference type="EMBL" id="CAAHFH010000001">
    <property type="protein sequence ID" value="VGO19212.1"/>
    <property type="molecule type" value="Genomic_DNA"/>
</dbReference>
<dbReference type="Proteomes" id="UP000346198">
    <property type="component" value="Unassembled WGS sequence"/>
</dbReference>
<dbReference type="Gene3D" id="2.120.10.30">
    <property type="entry name" value="TolB, C-terminal domain"/>
    <property type="match status" value="1"/>
</dbReference>
<gene>
    <name evidence="5" type="primary">gnl_2</name>
    <name evidence="5" type="ORF">SCARR_01269</name>
</gene>
<evidence type="ECO:0000256" key="2">
    <source>
        <dbReference type="PIRSR" id="PIRSR605511-1"/>
    </source>
</evidence>
<keyword evidence="1" id="KW-0378">Hydrolase</keyword>
<feature type="active site" description="Proton donor/acceptor" evidence="2">
    <location>
        <position position="261"/>
    </location>
</feature>
<sequence length="334" mass="36138">MNIKGSWRIVLGVWMCFGFLMVESIADEPSIFPPGSKLEVLFDGADSFTEGPAVSPDGDLYFSDITWSHTGLDMAGHIWRYDVEKKEARIFRSPSGQANGMAFDADGNLVIAQGADFGGRRIIRTDMKTGKSVILAATYKELPFNAPNDLAIDKKGRIYFSDPSYGRQMAFEPIYQSVQGVYRIDPDGKVSLIIINAVKPNGVMVSPDQRTLYVASVDNGAVGGGVGQLEKRTVPHAILAYDLDENGEVEYRGEFAACKADGMAVDIKGNVYAALHGDRKVAVFSPSGDELASIAVPEKPTNVTFGRGPTSKILYVTAGKSVYQIELSNPGFSL</sequence>
<evidence type="ECO:0000256" key="3">
    <source>
        <dbReference type="PIRSR" id="PIRSR605511-2"/>
    </source>
</evidence>
<proteinExistence type="predicted"/>
<keyword evidence="3" id="KW-0862">Zinc</keyword>
<dbReference type="InterPro" id="IPR011042">
    <property type="entry name" value="6-blade_b-propeller_TolB-like"/>
</dbReference>
<dbReference type="GO" id="GO:0046872">
    <property type="term" value="F:metal ion binding"/>
    <property type="evidence" value="ECO:0007669"/>
    <property type="project" value="UniProtKB-KW"/>
</dbReference>
<feature type="binding site" evidence="3">
    <location>
        <position position="148"/>
    </location>
    <ligand>
        <name>substrate</name>
    </ligand>
</feature>
<dbReference type="Pfam" id="PF08450">
    <property type="entry name" value="SGL"/>
    <property type="match status" value="1"/>
</dbReference>
<feature type="binding site" evidence="3">
    <location>
        <position position="50"/>
    </location>
    <ligand>
        <name>a divalent metal cation</name>
        <dbReference type="ChEBI" id="CHEBI:60240"/>
    </ligand>
</feature>
<dbReference type="PRINTS" id="PR01790">
    <property type="entry name" value="SMP30FAMILY"/>
</dbReference>
<evidence type="ECO:0000313" key="5">
    <source>
        <dbReference type="EMBL" id="VGO19212.1"/>
    </source>
</evidence>
<dbReference type="PANTHER" id="PTHR47572:SF4">
    <property type="entry name" value="LACTONASE DRP35"/>
    <property type="match status" value="1"/>
</dbReference>
<dbReference type="PANTHER" id="PTHR47572">
    <property type="entry name" value="LIPOPROTEIN-RELATED"/>
    <property type="match status" value="1"/>
</dbReference>
<accession>A0A6C2UG72</accession>
<dbReference type="InterPro" id="IPR005511">
    <property type="entry name" value="SMP-30"/>
</dbReference>
<dbReference type="InterPro" id="IPR051262">
    <property type="entry name" value="SMP-30/CGR1_Lactonase"/>
</dbReference>
<organism evidence="5 6">
    <name type="scientific">Pontiella sulfatireligans</name>
    <dbReference type="NCBI Taxonomy" id="2750658"/>
    <lineage>
        <taxon>Bacteria</taxon>
        <taxon>Pseudomonadati</taxon>
        <taxon>Kiritimatiellota</taxon>
        <taxon>Kiritimatiellia</taxon>
        <taxon>Kiritimatiellales</taxon>
        <taxon>Pontiellaceae</taxon>
        <taxon>Pontiella</taxon>
    </lineage>
</organism>
<evidence type="ECO:0000259" key="4">
    <source>
        <dbReference type="Pfam" id="PF08450"/>
    </source>
</evidence>
<dbReference type="InterPro" id="IPR013658">
    <property type="entry name" value="SGL"/>
</dbReference>